<dbReference type="Pfam" id="PF02359">
    <property type="entry name" value="CDC48_N"/>
    <property type="match status" value="1"/>
</dbReference>
<evidence type="ECO:0000259" key="7">
    <source>
        <dbReference type="SMART" id="SM01072"/>
    </source>
</evidence>
<dbReference type="SUPFAM" id="SSF54585">
    <property type="entry name" value="Cdc48 domain 2-like"/>
    <property type="match status" value="1"/>
</dbReference>
<accession>A0A3R9QJ43</accession>
<name>A0A3R9QJ43_9CREN</name>
<dbReference type="Pfam" id="PF17862">
    <property type="entry name" value="AAA_lid_3"/>
    <property type="match status" value="1"/>
</dbReference>
<dbReference type="InterPro" id="IPR005938">
    <property type="entry name" value="AAA_ATPase_CDC48"/>
</dbReference>
<keyword evidence="2" id="KW-0677">Repeat</keyword>
<dbReference type="SUPFAM" id="SSF52540">
    <property type="entry name" value="P-loop containing nucleoside triphosphate hydrolases"/>
    <property type="match status" value="2"/>
</dbReference>
<organism evidence="9 10">
    <name type="scientific">Candidatus Methanodesulfokora washburnensis</name>
    <dbReference type="NCBI Taxonomy" id="2478471"/>
    <lineage>
        <taxon>Archaea</taxon>
        <taxon>Thermoproteota</taxon>
        <taxon>Candidatus Korarchaeia</taxon>
        <taxon>Candidatus Korarchaeia incertae sedis</taxon>
        <taxon>Candidatus Methanodesulfokora</taxon>
    </lineage>
</organism>
<dbReference type="SUPFAM" id="SSF50692">
    <property type="entry name" value="ADC-like"/>
    <property type="match status" value="1"/>
</dbReference>
<sequence length="542" mass="60101">MEEKNKEIVLIVEDIIRQSDFGRGVVRIDPEAMNELGIKSGSYVRLTGSRVTVARALPSVPMDYGTRLIRMDKLIKGNAGVKTGDKVRVKKEEIVELSKVVLAPQDKMVRFGADFPKWAKSKLMDMAVTRGDLVYIPTFQKFVPLIVVSTSPRVSGRIGQETVLEIKEQPAEMEKVEVPMVTYSDIGGLKEAIQRIKEMVELPLKKPELFRHLGIEPPKGVLLYGPPGTGKTLLAKAVANESGANFISISGPEIMSKFYGESERRLRKIFEEAERDAPSIIFIDEIDSIAPNRNEAMGDVERRVVAQLLSLMDGLKSRGDVIVIGATNRPDAIDPALRRPGRFDREIELPVPDKEARKEILQIHMRNVPLAKDVKIDEIAEITHGFVGADLAALVREAAMAALRRVLPSIDVDAESIPLEVLEKLKVTREDINEALKMVQPSALREIAVEVPEVRWSDIGDLEQVKKELRELVELPFKRPDAFKRLGIEPPKGVLLYGPPGTGKTLLAKAVANESGANFISVKGPEIMSKWVGESEKAIREI</sequence>
<dbReference type="Gene3D" id="2.40.40.20">
    <property type="match status" value="1"/>
</dbReference>
<dbReference type="CDD" id="cd19503">
    <property type="entry name" value="RecA-like_CDC48_NLV2_r1-like"/>
    <property type="match status" value="1"/>
</dbReference>
<dbReference type="InterPro" id="IPR027417">
    <property type="entry name" value="P-loop_NTPase"/>
</dbReference>
<feature type="domain" description="CDC48 N-terminal subdomain" evidence="8">
    <location>
        <begin position="9"/>
        <end position="94"/>
    </location>
</feature>
<comment type="caution">
    <text evidence="9">The sequence shown here is derived from an EMBL/GenBank/DDBJ whole genome shotgun (WGS) entry which is preliminary data.</text>
</comment>
<evidence type="ECO:0000256" key="5">
    <source>
        <dbReference type="RuleBase" id="RU003651"/>
    </source>
</evidence>
<protein>
    <submittedName>
        <fullName evidence="9">AAA family ATPase</fullName>
    </submittedName>
</protein>
<evidence type="ECO:0000256" key="1">
    <source>
        <dbReference type="ARBA" id="ARBA00009833"/>
    </source>
</evidence>
<dbReference type="GO" id="GO:0005737">
    <property type="term" value="C:cytoplasm"/>
    <property type="evidence" value="ECO:0007669"/>
    <property type="project" value="UniProtKB-ARBA"/>
</dbReference>
<comment type="similarity">
    <text evidence="1">Belongs to the AAA ATPase family. CDC48 subfamily.</text>
</comment>
<dbReference type="PROSITE" id="PS00674">
    <property type="entry name" value="AAA"/>
    <property type="match status" value="1"/>
</dbReference>
<dbReference type="Pfam" id="PF02933">
    <property type="entry name" value="CDC48_2"/>
    <property type="match status" value="1"/>
</dbReference>
<dbReference type="PANTHER" id="PTHR23077">
    <property type="entry name" value="AAA-FAMILY ATPASE"/>
    <property type="match status" value="1"/>
</dbReference>
<dbReference type="EMBL" id="RCOS01000027">
    <property type="protein sequence ID" value="RSN77802.1"/>
    <property type="molecule type" value="Genomic_DNA"/>
</dbReference>
<dbReference type="FunFam" id="2.40.40.20:FF:000007">
    <property type="entry name" value="AAA family ATPase"/>
    <property type="match status" value="1"/>
</dbReference>
<dbReference type="GO" id="GO:0005524">
    <property type="term" value="F:ATP binding"/>
    <property type="evidence" value="ECO:0007669"/>
    <property type="project" value="UniProtKB-KW"/>
</dbReference>
<dbReference type="SMART" id="SM01072">
    <property type="entry name" value="CDC48_2"/>
    <property type="match status" value="1"/>
</dbReference>
<dbReference type="SMART" id="SM00382">
    <property type="entry name" value="AAA"/>
    <property type="match status" value="1"/>
</dbReference>
<keyword evidence="10" id="KW-1185">Reference proteome</keyword>
<dbReference type="InterPro" id="IPR041569">
    <property type="entry name" value="AAA_lid_3"/>
</dbReference>
<dbReference type="Proteomes" id="UP000277582">
    <property type="component" value="Unassembled WGS sequence"/>
</dbReference>
<dbReference type="FunFam" id="1.10.8.60:FF:000057">
    <property type="entry name" value="AAA family ATPase, CDC48 subfamily"/>
    <property type="match status" value="1"/>
</dbReference>
<dbReference type="InterPro" id="IPR050168">
    <property type="entry name" value="AAA_ATPase_domain"/>
</dbReference>
<dbReference type="AlphaFoldDB" id="A0A3R9QJ43"/>
<dbReference type="Gene3D" id="3.40.50.300">
    <property type="entry name" value="P-loop containing nucleotide triphosphate hydrolases"/>
    <property type="match status" value="2"/>
</dbReference>
<dbReference type="InterPro" id="IPR009010">
    <property type="entry name" value="Asp_de-COase-like_dom_sf"/>
</dbReference>
<dbReference type="RefSeq" id="WP_125670417.1">
    <property type="nucleotide sequence ID" value="NZ_RCOS01000027.1"/>
</dbReference>
<dbReference type="Gene3D" id="3.10.330.10">
    <property type="match status" value="1"/>
</dbReference>
<keyword evidence="3 5" id="KW-0547">Nucleotide-binding</keyword>
<evidence type="ECO:0000259" key="8">
    <source>
        <dbReference type="SMART" id="SM01073"/>
    </source>
</evidence>
<dbReference type="Pfam" id="PF00004">
    <property type="entry name" value="AAA"/>
    <property type="match status" value="2"/>
</dbReference>
<keyword evidence="4 5" id="KW-0067">ATP-binding</keyword>
<dbReference type="InterPro" id="IPR003960">
    <property type="entry name" value="ATPase_AAA_CS"/>
</dbReference>
<evidence type="ECO:0000256" key="2">
    <source>
        <dbReference type="ARBA" id="ARBA00022737"/>
    </source>
</evidence>
<feature type="non-terminal residue" evidence="9">
    <location>
        <position position="542"/>
    </location>
</feature>
<dbReference type="OrthoDB" id="77269at2157"/>
<feature type="domain" description="AAA+ ATPase" evidence="6">
    <location>
        <begin position="217"/>
        <end position="353"/>
    </location>
</feature>
<evidence type="ECO:0000313" key="10">
    <source>
        <dbReference type="Proteomes" id="UP000277582"/>
    </source>
</evidence>
<dbReference type="FunFam" id="3.40.50.300:FF:000012">
    <property type="entry name" value="Transitional endoplasmic reticulum ATPase"/>
    <property type="match status" value="1"/>
</dbReference>
<dbReference type="InterPro" id="IPR003959">
    <property type="entry name" value="ATPase_AAA_core"/>
</dbReference>
<dbReference type="NCBIfam" id="TIGR01243">
    <property type="entry name" value="CDC48"/>
    <property type="match status" value="1"/>
</dbReference>
<dbReference type="PANTHER" id="PTHR23077:SF171">
    <property type="entry name" value="NUCLEAR VALOSIN-CONTAINING PROTEIN-LIKE"/>
    <property type="match status" value="1"/>
</dbReference>
<dbReference type="FunFam" id="3.40.50.300:FF:002861">
    <property type="entry name" value="Cell division control protein 48 homolog E"/>
    <property type="match status" value="1"/>
</dbReference>
<proteinExistence type="inferred from homology"/>
<dbReference type="InterPro" id="IPR003593">
    <property type="entry name" value="AAA+_ATPase"/>
</dbReference>
<reference evidence="9 10" key="1">
    <citation type="submission" date="2018-10" db="EMBL/GenBank/DDBJ databases">
        <title>Co-occurring genomic capacity for anaerobic methane metabolism and dissimilatory sulfite reduction discovered in the Korarchaeota.</title>
        <authorList>
            <person name="Mckay L.J."/>
            <person name="Dlakic M."/>
            <person name="Fields M.W."/>
            <person name="Delmont T.O."/>
            <person name="Eren A.M."/>
            <person name="Jay Z.J."/>
            <person name="Klingelsmith K.B."/>
            <person name="Rusch D.B."/>
            <person name="Inskeep W.P."/>
        </authorList>
    </citation>
    <scope>NUCLEOTIDE SEQUENCE [LARGE SCALE GENOMIC DNA]</scope>
    <source>
        <strain evidence="9 10">MDKW</strain>
    </source>
</reference>
<dbReference type="InterPro" id="IPR004201">
    <property type="entry name" value="Cdc48_dom2"/>
</dbReference>
<dbReference type="Gene3D" id="1.10.8.60">
    <property type="match status" value="1"/>
</dbReference>
<dbReference type="InterPro" id="IPR029067">
    <property type="entry name" value="CDC48_domain_2-like_sf"/>
</dbReference>
<evidence type="ECO:0000313" key="9">
    <source>
        <dbReference type="EMBL" id="RSN77802.1"/>
    </source>
</evidence>
<evidence type="ECO:0000259" key="6">
    <source>
        <dbReference type="SMART" id="SM00382"/>
    </source>
</evidence>
<evidence type="ECO:0000256" key="4">
    <source>
        <dbReference type="ARBA" id="ARBA00022840"/>
    </source>
</evidence>
<gene>
    <name evidence="9" type="ORF">D6D85_02125</name>
</gene>
<feature type="domain" description="CDC48" evidence="7">
    <location>
        <begin position="110"/>
        <end position="173"/>
    </location>
</feature>
<dbReference type="SMART" id="SM01073">
    <property type="entry name" value="CDC48_N"/>
    <property type="match status" value="1"/>
</dbReference>
<evidence type="ECO:0000256" key="3">
    <source>
        <dbReference type="ARBA" id="ARBA00022741"/>
    </source>
</evidence>
<dbReference type="GO" id="GO:0016887">
    <property type="term" value="F:ATP hydrolysis activity"/>
    <property type="evidence" value="ECO:0007669"/>
    <property type="project" value="InterPro"/>
</dbReference>
<dbReference type="InterPro" id="IPR003338">
    <property type="entry name" value="CDC4_N-term_subdom"/>
</dbReference>